<evidence type="ECO:0000313" key="3">
    <source>
        <dbReference type="Proteomes" id="UP000019483"/>
    </source>
</evidence>
<dbReference type="EMBL" id="AZAJ01000001">
    <property type="protein sequence ID" value="ETA69443.1"/>
    <property type="molecule type" value="Genomic_DNA"/>
</dbReference>
<evidence type="ECO:0000313" key="2">
    <source>
        <dbReference type="EMBL" id="ETA69443.1"/>
    </source>
</evidence>
<keyword evidence="1" id="KW-0812">Transmembrane</keyword>
<sequence>MKTAYKIAGGLIISFLFLYVILPFLIVGTPTPFYQIKNTDTVGHKITVEIFDPQNQSIHKNEFYLGPEETIKKPKPPVLIAKTYFLDEECGCHVKSTLDDNSSVSLTIDYNPWNEPYISISENEFAMKEHSICSE</sequence>
<accession>W9DUG2</accession>
<dbReference type="OrthoDB" id="129714at2157"/>
<feature type="transmembrane region" description="Helical" evidence="1">
    <location>
        <begin position="7"/>
        <end position="27"/>
    </location>
</feature>
<protein>
    <submittedName>
        <fullName evidence="2">Uncharacterized protein</fullName>
    </submittedName>
</protein>
<keyword evidence="3" id="KW-1185">Reference proteome</keyword>
<keyword evidence="1" id="KW-0472">Membrane</keyword>
<comment type="caution">
    <text evidence="2">The sequence shown here is derived from an EMBL/GenBank/DDBJ whole genome shotgun (WGS) entry which is preliminary data.</text>
</comment>
<evidence type="ECO:0000256" key="1">
    <source>
        <dbReference type="SAM" id="Phobius"/>
    </source>
</evidence>
<name>W9DUG2_METTI</name>
<proteinExistence type="predicted"/>
<dbReference type="RefSeq" id="WP_023846575.1">
    <property type="nucleotide sequence ID" value="NZ_AZAJ01000001.1"/>
</dbReference>
<organism evidence="2 3">
    <name type="scientific">Methanolobus tindarius DSM 2278</name>
    <dbReference type="NCBI Taxonomy" id="1090322"/>
    <lineage>
        <taxon>Archaea</taxon>
        <taxon>Methanobacteriati</taxon>
        <taxon>Methanobacteriota</taxon>
        <taxon>Stenosarchaea group</taxon>
        <taxon>Methanomicrobia</taxon>
        <taxon>Methanosarcinales</taxon>
        <taxon>Methanosarcinaceae</taxon>
        <taxon>Methanolobus</taxon>
    </lineage>
</organism>
<dbReference type="STRING" id="1090322.MettiDRAFT_2944"/>
<dbReference type="Proteomes" id="UP000019483">
    <property type="component" value="Unassembled WGS sequence"/>
</dbReference>
<dbReference type="GeneID" id="96961445"/>
<gene>
    <name evidence="2" type="ORF">MettiDRAFT_2944</name>
</gene>
<reference evidence="2 3" key="1">
    <citation type="submission" date="2013-08" db="EMBL/GenBank/DDBJ databases">
        <authorList>
            <consortium name="DOE Joint Genome Institute"/>
            <person name="Eisen J."/>
            <person name="Huntemann M."/>
            <person name="Han J."/>
            <person name="Chen A."/>
            <person name="Kyrpides N."/>
            <person name="Mavromatis K."/>
            <person name="Markowitz V."/>
            <person name="Palaniappan K."/>
            <person name="Ivanova N."/>
            <person name="Schaumberg A."/>
            <person name="Pati A."/>
            <person name="Liolios K."/>
            <person name="Nordberg H.P."/>
            <person name="Cantor M.N."/>
            <person name="Hua S.X."/>
            <person name="Woyke T."/>
        </authorList>
    </citation>
    <scope>NUCLEOTIDE SEQUENCE [LARGE SCALE GENOMIC DNA]</scope>
    <source>
        <strain evidence="2 3">DSM 2278</strain>
    </source>
</reference>
<keyword evidence="1" id="KW-1133">Transmembrane helix</keyword>
<dbReference type="AlphaFoldDB" id="W9DUG2"/>